<protein>
    <submittedName>
        <fullName evidence="1">Uncharacterized protein</fullName>
    </submittedName>
</protein>
<sequence length="867" mass="99051">MPRPIGPTRPIKRRSQVTMLENISLPSNISTHSIWLKVVLWTPRGCKNQWAKYGTANLYTSTYRKGRAEGAVKTPFTCTLLSTIMPRRRIHRTAEEKKAAKALKCLKYYHKNKVEINCRRRKTNIDNGVTNLVEPTINVGGEQGVSKSEHGRIECSSMQLVSSQQDSQAFEPGATEAEPDTEQGEARLSAGLIEGSKRSNASSNIWLPVPKQVVNSHMLSTVAAPYGKAASDILQLVRAHLEKYQAHVYGCQRRILMSIMNCILFLLFISYDIACQWFKNFYTRMSEMPSYLQLPQHTTIHFKVPKFHLPAHVPACFAPFSFNFTKGVGRVDGEGIERQWSLLNPIARSLSMMTTGGRYDTLDDFCNFLNWRKTVNLDSSLLKKLVKAIPDAIIQSRAFSAFDEGLRSRYDTKVDEWERQVSEWELDNKKLCPYDRPERVITISKVKKRLVEDDHKREVGEENTKQTTASAMIIEALEIEDAQRQLRHAASVTKLTIVQETNLLSRRTSLLNRIRRFHQTQLLHIPALASHMPTLTEDEADKPENIKLLLPSRLSETIRLVICSKEIIELEDQLRYAQAHECLGNITDLLCARSIAYRNSSRVTPSQGAYTKARGLRDQIEAKIKSNRDRYCTAREALLALRGTGDWERILRVLKPEDIRGMNERLLRDEEMAIYREDQLRAGVSASHINGILSGEADNIPTIEDDGLLSKNTSPSWIWFFGREEAEAGDQIHQIEASLRVEWCKARARAQRSREELQLLNEEMRRAISFCDWRSKWWKEQIGRRESVSSWLAEGLMAYANEQADMESERSALWAATWHPLRQHVDAIVKMLDHPGGDLDSMLVKLKTLTVEVGLEDVEPCDFDKFD</sequence>
<evidence type="ECO:0000313" key="2">
    <source>
        <dbReference type="Proteomes" id="UP000054988"/>
    </source>
</evidence>
<gene>
    <name evidence="1" type="ORF">WG66_18987</name>
</gene>
<proteinExistence type="predicted"/>
<dbReference type="Pfam" id="PF18758">
    <property type="entry name" value="KDZ"/>
    <property type="match status" value="1"/>
</dbReference>
<dbReference type="Proteomes" id="UP000054988">
    <property type="component" value="Unassembled WGS sequence"/>
</dbReference>
<dbReference type="PANTHER" id="PTHR33096">
    <property type="entry name" value="CXC2 DOMAIN-CONTAINING PROTEIN"/>
    <property type="match status" value="1"/>
</dbReference>
<comment type="caution">
    <text evidence="1">The sequence shown here is derived from an EMBL/GenBank/DDBJ whole genome shotgun (WGS) entry which is preliminary data.</text>
</comment>
<dbReference type="EMBL" id="LATX01002478">
    <property type="protein sequence ID" value="KTB28433.1"/>
    <property type="molecule type" value="Genomic_DNA"/>
</dbReference>
<dbReference type="AlphaFoldDB" id="A0A0W0EWK7"/>
<evidence type="ECO:0000313" key="1">
    <source>
        <dbReference type="EMBL" id="KTB28433.1"/>
    </source>
</evidence>
<name>A0A0W0EWK7_MONRR</name>
<organism evidence="1 2">
    <name type="scientific">Moniliophthora roreri</name>
    <name type="common">Frosty pod rot fungus</name>
    <name type="synonym">Monilia roreri</name>
    <dbReference type="NCBI Taxonomy" id="221103"/>
    <lineage>
        <taxon>Eukaryota</taxon>
        <taxon>Fungi</taxon>
        <taxon>Dikarya</taxon>
        <taxon>Basidiomycota</taxon>
        <taxon>Agaricomycotina</taxon>
        <taxon>Agaricomycetes</taxon>
        <taxon>Agaricomycetidae</taxon>
        <taxon>Agaricales</taxon>
        <taxon>Marasmiineae</taxon>
        <taxon>Marasmiaceae</taxon>
        <taxon>Moniliophthora</taxon>
    </lineage>
</organism>
<reference evidence="1 2" key="1">
    <citation type="submission" date="2015-12" db="EMBL/GenBank/DDBJ databases">
        <title>Draft genome sequence of Moniliophthora roreri, the causal agent of frosty pod rot of cacao.</title>
        <authorList>
            <person name="Aime M.C."/>
            <person name="Diaz-Valderrama J.R."/>
            <person name="Kijpornyongpan T."/>
            <person name="Phillips-Mora W."/>
        </authorList>
    </citation>
    <scope>NUCLEOTIDE SEQUENCE [LARGE SCALE GENOMIC DNA]</scope>
    <source>
        <strain evidence="1 2">MCA 2952</strain>
    </source>
</reference>
<accession>A0A0W0EWK7</accession>
<dbReference type="PANTHER" id="PTHR33096:SF1">
    <property type="entry name" value="CXC1-LIKE CYSTEINE CLUSTER ASSOCIATED WITH KDZ TRANSPOSASES DOMAIN-CONTAINING PROTEIN"/>
    <property type="match status" value="1"/>
</dbReference>
<dbReference type="InterPro" id="IPR040521">
    <property type="entry name" value="KDZ"/>
</dbReference>